<sequence>MEKAVFIEELPNIKTSKGMWKSRHFQYSSRYLLLTIVVLLGLLIGAIVGLFIVWTAQVPHQLNIIQRVNMTKIFSGEQKEHPIYTVPQNGTYFIYGTVQKNEGSPNCEDVVKLAWTGPRASGELNDASFLKNSIEYSAVFKLFDVQLDKNRKGLFTTSRPVNTSSTTKLQPLRSGTNYEYATLGLFTVKPLIIVDLSQKVFLFAQHRVQTSKFTSILVLLAGKDAIAALMHEGLGGKT</sequence>
<feature type="transmembrane region" description="Helical" evidence="1">
    <location>
        <begin position="31"/>
        <end position="54"/>
    </location>
</feature>
<comment type="caution">
    <text evidence="2">The sequence shown here is derived from an EMBL/GenBank/DDBJ whole genome shotgun (WGS) entry which is preliminary data.</text>
</comment>
<reference evidence="2" key="1">
    <citation type="submission" date="2018-07" db="EMBL/GenBank/DDBJ databases">
        <title>Comparative genomics of catfishes provides insights into carnivory and benthic adaptation.</title>
        <authorList>
            <person name="Zhang Y."/>
            <person name="Wang D."/>
            <person name="Peng Z."/>
            <person name="Zheng S."/>
            <person name="Shao F."/>
            <person name="Tao W."/>
        </authorList>
    </citation>
    <scope>NUCLEOTIDE SEQUENCE</scope>
    <source>
        <strain evidence="2">Chongqing</strain>
    </source>
</reference>
<gene>
    <name evidence="2" type="ORF">C0J50_16923</name>
</gene>
<keyword evidence="3" id="KW-1185">Reference proteome</keyword>
<name>A0AAD5AVG2_SILAS</name>
<evidence type="ECO:0000256" key="1">
    <source>
        <dbReference type="SAM" id="Phobius"/>
    </source>
</evidence>
<evidence type="ECO:0000313" key="2">
    <source>
        <dbReference type="EMBL" id="KAI5623584.1"/>
    </source>
</evidence>
<keyword evidence="1" id="KW-0472">Membrane</keyword>
<dbReference type="Proteomes" id="UP001205998">
    <property type="component" value="Unassembled WGS sequence"/>
</dbReference>
<accession>A0AAD5AVG2</accession>
<keyword evidence="1" id="KW-0812">Transmembrane</keyword>
<dbReference type="AlphaFoldDB" id="A0AAD5AVG2"/>
<evidence type="ECO:0000313" key="3">
    <source>
        <dbReference type="Proteomes" id="UP001205998"/>
    </source>
</evidence>
<dbReference type="EMBL" id="MU551602">
    <property type="protein sequence ID" value="KAI5623584.1"/>
    <property type="molecule type" value="Genomic_DNA"/>
</dbReference>
<protein>
    <submittedName>
        <fullName evidence="2">Uncharacterized protein</fullName>
    </submittedName>
</protein>
<keyword evidence="1" id="KW-1133">Transmembrane helix</keyword>
<organism evidence="2 3">
    <name type="scientific">Silurus asotus</name>
    <name type="common">Amur catfish</name>
    <name type="synonym">Parasilurus asotus</name>
    <dbReference type="NCBI Taxonomy" id="30991"/>
    <lineage>
        <taxon>Eukaryota</taxon>
        <taxon>Metazoa</taxon>
        <taxon>Chordata</taxon>
        <taxon>Craniata</taxon>
        <taxon>Vertebrata</taxon>
        <taxon>Euteleostomi</taxon>
        <taxon>Actinopterygii</taxon>
        <taxon>Neopterygii</taxon>
        <taxon>Teleostei</taxon>
        <taxon>Ostariophysi</taxon>
        <taxon>Siluriformes</taxon>
        <taxon>Siluridae</taxon>
        <taxon>Silurus</taxon>
    </lineage>
</organism>
<proteinExistence type="predicted"/>